<evidence type="ECO:0008006" key="2">
    <source>
        <dbReference type="Google" id="ProtNLM"/>
    </source>
</evidence>
<reference evidence="1" key="1">
    <citation type="journal article" date="2020" name="Nature">
        <title>Giant virus diversity and host interactions through global metagenomics.</title>
        <authorList>
            <person name="Schulz F."/>
            <person name="Roux S."/>
            <person name="Paez-Espino D."/>
            <person name="Jungbluth S."/>
            <person name="Walsh D.A."/>
            <person name="Denef V.J."/>
            <person name="McMahon K.D."/>
            <person name="Konstantinidis K.T."/>
            <person name="Eloe-Fadrosh E.A."/>
            <person name="Kyrpides N.C."/>
            <person name="Woyke T."/>
        </authorList>
    </citation>
    <scope>NUCLEOTIDE SEQUENCE</scope>
    <source>
        <strain evidence="1">GVMAG-M-3300020166-18</strain>
    </source>
</reference>
<name>A0A6C0BYD1_9ZZZZ</name>
<sequence length="292" mass="31863">MDFLKNINNCDHKLSLDPSGIDICGNSHVTIDVHSNKCIIDTENIYIESDICANSNITLNKLICINTKNNIYEYGIAGGAVPRFSIIIWWKTSIPEGWAICDGTVHLSAGVEVTTPDMSDKYIRGKGSNNDIGETEGSHTVQLTTNNIPTHTHSINLSTASDAASHTHSLDTYSLTTDGGGAGHEHNFLTFKRFATAPNDAWGTNAIDRMQSLQGRYSWKNDSTYASKYGNHTHTLAASNDTFRNAPNTDGVANQWAHTHSFSGTSSTHGSTNPTLLNIKPNSYTVIFIMKL</sequence>
<organism evidence="1">
    <name type="scientific">viral metagenome</name>
    <dbReference type="NCBI Taxonomy" id="1070528"/>
    <lineage>
        <taxon>unclassified sequences</taxon>
        <taxon>metagenomes</taxon>
        <taxon>organismal metagenomes</taxon>
    </lineage>
</organism>
<protein>
    <recommendedName>
        <fullName evidence="2">Phage tail collar domain-containing protein</fullName>
    </recommendedName>
</protein>
<proteinExistence type="predicted"/>
<accession>A0A6C0BYD1</accession>
<dbReference type="AlphaFoldDB" id="A0A6C0BYD1"/>
<evidence type="ECO:0000313" key="1">
    <source>
        <dbReference type="EMBL" id="QHS96559.1"/>
    </source>
</evidence>
<dbReference type="SUPFAM" id="SSF88874">
    <property type="entry name" value="Receptor-binding domain of short tail fibre protein gp12"/>
    <property type="match status" value="1"/>
</dbReference>
<dbReference type="EMBL" id="MN739271">
    <property type="protein sequence ID" value="QHS96559.1"/>
    <property type="molecule type" value="Genomic_DNA"/>
</dbReference>